<protein>
    <submittedName>
        <fullName evidence="2">Uncharacterized protein</fullName>
    </submittedName>
</protein>
<dbReference type="EMBL" id="JH711581">
    <property type="protein sequence ID" value="EIW79404.1"/>
    <property type="molecule type" value="Genomic_DNA"/>
</dbReference>
<dbReference type="KEGG" id="cput:CONPUDRAFT_167158"/>
<proteinExistence type="predicted"/>
<name>A0A5M3MKQ4_CONPW</name>
<dbReference type="GeneID" id="19205712"/>
<feature type="compositionally biased region" description="Low complexity" evidence="1">
    <location>
        <begin position="36"/>
        <end position="47"/>
    </location>
</feature>
<feature type="compositionally biased region" description="Polar residues" evidence="1">
    <location>
        <begin position="1"/>
        <end position="22"/>
    </location>
</feature>
<dbReference type="Proteomes" id="UP000053558">
    <property type="component" value="Unassembled WGS sequence"/>
</dbReference>
<dbReference type="AlphaFoldDB" id="A0A5M3MKQ4"/>
<dbReference type="RefSeq" id="XP_007771046.1">
    <property type="nucleotide sequence ID" value="XM_007772856.1"/>
</dbReference>
<evidence type="ECO:0000313" key="3">
    <source>
        <dbReference type="Proteomes" id="UP000053558"/>
    </source>
</evidence>
<sequence>MPRAVSQKSKSPRQSASSGSAKTKNEAMKKADASHSESASANSSNSSKPLVPQNRWEQYWYDRLGPEKAADFICPEEDLLDLFGNTMGLEGEELEEAIREYHANQDAKLDQEGGPKCRGIKPPPDSTENVQIVDIPDSDHIAIRFFSADLENDAQFGFDFFNTAKKEAVNSPGGWVVNVIPELGSLTLLCAGPLKSWEAAWGYSGDDIPPGEERFSIIEGAMCQLDRPGKEPFLFEVPKRPRRVPPGVKFATARPL</sequence>
<dbReference type="OrthoDB" id="2628807at2759"/>
<feature type="region of interest" description="Disordered" evidence="1">
    <location>
        <begin position="109"/>
        <end position="128"/>
    </location>
</feature>
<comment type="caution">
    <text evidence="2">The sequence shown here is derived from an EMBL/GenBank/DDBJ whole genome shotgun (WGS) entry which is preliminary data.</text>
</comment>
<reference evidence="3" key="1">
    <citation type="journal article" date="2012" name="Science">
        <title>The Paleozoic origin of enzymatic lignin decomposition reconstructed from 31 fungal genomes.</title>
        <authorList>
            <person name="Floudas D."/>
            <person name="Binder M."/>
            <person name="Riley R."/>
            <person name="Barry K."/>
            <person name="Blanchette R.A."/>
            <person name="Henrissat B."/>
            <person name="Martinez A.T."/>
            <person name="Otillar R."/>
            <person name="Spatafora J.W."/>
            <person name="Yadav J.S."/>
            <person name="Aerts A."/>
            <person name="Benoit I."/>
            <person name="Boyd A."/>
            <person name="Carlson A."/>
            <person name="Copeland A."/>
            <person name="Coutinho P.M."/>
            <person name="de Vries R.P."/>
            <person name="Ferreira P."/>
            <person name="Findley K."/>
            <person name="Foster B."/>
            <person name="Gaskell J."/>
            <person name="Glotzer D."/>
            <person name="Gorecki P."/>
            <person name="Heitman J."/>
            <person name="Hesse C."/>
            <person name="Hori C."/>
            <person name="Igarashi K."/>
            <person name="Jurgens J.A."/>
            <person name="Kallen N."/>
            <person name="Kersten P."/>
            <person name="Kohler A."/>
            <person name="Kuees U."/>
            <person name="Kumar T.K.A."/>
            <person name="Kuo A."/>
            <person name="LaButti K."/>
            <person name="Larrondo L.F."/>
            <person name="Lindquist E."/>
            <person name="Ling A."/>
            <person name="Lombard V."/>
            <person name="Lucas S."/>
            <person name="Lundell T."/>
            <person name="Martin R."/>
            <person name="McLaughlin D.J."/>
            <person name="Morgenstern I."/>
            <person name="Morin E."/>
            <person name="Murat C."/>
            <person name="Nagy L.G."/>
            <person name="Nolan M."/>
            <person name="Ohm R.A."/>
            <person name="Patyshakuliyeva A."/>
            <person name="Rokas A."/>
            <person name="Ruiz-Duenas F.J."/>
            <person name="Sabat G."/>
            <person name="Salamov A."/>
            <person name="Samejima M."/>
            <person name="Schmutz J."/>
            <person name="Slot J.C."/>
            <person name="St John F."/>
            <person name="Stenlid J."/>
            <person name="Sun H."/>
            <person name="Sun S."/>
            <person name="Syed K."/>
            <person name="Tsang A."/>
            <person name="Wiebenga A."/>
            <person name="Young D."/>
            <person name="Pisabarro A."/>
            <person name="Eastwood D.C."/>
            <person name="Martin F."/>
            <person name="Cullen D."/>
            <person name="Grigoriev I.V."/>
            <person name="Hibbett D.S."/>
        </authorList>
    </citation>
    <scope>NUCLEOTIDE SEQUENCE [LARGE SCALE GENOMIC DNA]</scope>
    <source>
        <strain evidence="3">RWD-64-598 SS2</strain>
    </source>
</reference>
<keyword evidence="3" id="KW-1185">Reference proteome</keyword>
<evidence type="ECO:0000313" key="2">
    <source>
        <dbReference type="EMBL" id="EIW79404.1"/>
    </source>
</evidence>
<feature type="region of interest" description="Disordered" evidence="1">
    <location>
        <begin position="1"/>
        <end position="52"/>
    </location>
</feature>
<dbReference type="OMA" id="ENDAQFG"/>
<gene>
    <name evidence="2" type="ORF">CONPUDRAFT_167158</name>
</gene>
<evidence type="ECO:0000256" key="1">
    <source>
        <dbReference type="SAM" id="MobiDB-lite"/>
    </source>
</evidence>
<feature type="compositionally biased region" description="Basic and acidic residues" evidence="1">
    <location>
        <begin position="23"/>
        <end position="35"/>
    </location>
</feature>
<organism evidence="2 3">
    <name type="scientific">Coniophora puteana (strain RWD-64-598)</name>
    <name type="common">Brown rot fungus</name>
    <dbReference type="NCBI Taxonomy" id="741705"/>
    <lineage>
        <taxon>Eukaryota</taxon>
        <taxon>Fungi</taxon>
        <taxon>Dikarya</taxon>
        <taxon>Basidiomycota</taxon>
        <taxon>Agaricomycotina</taxon>
        <taxon>Agaricomycetes</taxon>
        <taxon>Agaricomycetidae</taxon>
        <taxon>Boletales</taxon>
        <taxon>Coniophorineae</taxon>
        <taxon>Coniophoraceae</taxon>
        <taxon>Coniophora</taxon>
    </lineage>
</organism>
<accession>A0A5M3MKQ4</accession>